<gene>
    <name evidence="9" type="ORF">BS47DRAFT_1451614</name>
</gene>
<evidence type="ECO:0000256" key="5">
    <source>
        <dbReference type="ARBA" id="ARBA00022927"/>
    </source>
</evidence>
<dbReference type="OrthoDB" id="10264595at2759"/>
<sequence>MPFTPLSRRSHIYFAWPIIMTFERTLSDLIRGLQASSKKDEPEFISLAINDVRSEVRSKDMELKAAAILKLTYLDMLGYDMSWASFHVVEDMSSSKIHLKAVGYLTAVQSFKVDTDVIMLTTNTLKKDIASPHPADTTISLDSLSYIVTPDLGRDLSHDLIAMLNHSRPRIHKCAILMMYKVLMKYPEVLPHSFNPLREKLDDPIQVWAVSATVNVLCELARRDAQYYLPFAPQLFDIVSKSSNNWMLIKVIKLLGSLAPFEPCLVKKLQKPVTDLISTTPAVSLLYGCVHTCTIGGMVEGPGGNSLAKTCIDKLAAFLRDPDQNYEIISSIEDHDISIRTRALDLVSSMVTDHNLQSIVHRLLAHPAVATSDMSLAIPVTVQIHQLHPRHSPPLTALEFAEALLPCVLTTAYENVTDFECDDVLLENCPDPTSCSEVLELVSPQEPAPLLLQPNIMLLPEETIVVYLQSALKIFGHWAAGVSKHSGEGLLPDIKDQADKMISSLDRFTASSHIEVQEQSSDSSLPPLPKTSWAEPSFPKSLYLIRPLHAHVRVPEGLDLGIRIVPLSRFKVEGSGIIASNNEEDIEDAPPTANRRKKGKGKAEDKSAKEKCKGTKRK</sequence>
<evidence type="ECO:0000313" key="9">
    <source>
        <dbReference type="EMBL" id="KAF9520128.1"/>
    </source>
</evidence>
<comment type="subcellular location">
    <subcellularLocation>
        <location evidence="1">Endomembrane system</location>
    </subcellularLocation>
</comment>
<reference evidence="9" key="1">
    <citation type="journal article" date="2020" name="Nat. Commun.">
        <title>Large-scale genome sequencing of mycorrhizal fungi provides insights into the early evolution of symbiotic traits.</title>
        <authorList>
            <person name="Miyauchi S."/>
            <person name="Kiss E."/>
            <person name="Kuo A."/>
            <person name="Drula E."/>
            <person name="Kohler A."/>
            <person name="Sanchez-Garcia M."/>
            <person name="Morin E."/>
            <person name="Andreopoulos B."/>
            <person name="Barry K.W."/>
            <person name="Bonito G."/>
            <person name="Buee M."/>
            <person name="Carver A."/>
            <person name="Chen C."/>
            <person name="Cichocki N."/>
            <person name="Clum A."/>
            <person name="Culley D."/>
            <person name="Crous P.W."/>
            <person name="Fauchery L."/>
            <person name="Girlanda M."/>
            <person name="Hayes R.D."/>
            <person name="Keri Z."/>
            <person name="LaButti K."/>
            <person name="Lipzen A."/>
            <person name="Lombard V."/>
            <person name="Magnuson J."/>
            <person name="Maillard F."/>
            <person name="Murat C."/>
            <person name="Nolan M."/>
            <person name="Ohm R.A."/>
            <person name="Pangilinan J."/>
            <person name="Pereira M.F."/>
            <person name="Perotto S."/>
            <person name="Peter M."/>
            <person name="Pfister S."/>
            <person name="Riley R."/>
            <person name="Sitrit Y."/>
            <person name="Stielow J.B."/>
            <person name="Szollosi G."/>
            <person name="Zifcakova L."/>
            <person name="Stursova M."/>
            <person name="Spatafora J.W."/>
            <person name="Tedersoo L."/>
            <person name="Vaario L.M."/>
            <person name="Yamada A."/>
            <person name="Yan M."/>
            <person name="Wang P."/>
            <person name="Xu J."/>
            <person name="Bruns T."/>
            <person name="Baldrian P."/>
            <person name="Vilgalys R."/>
            <person name="Dunand C."/>
            <person name="Henrissat B."/>
            <person name="Grigoriev I.V."/>
            <person name="Hibbett D."/>
            <person name="Nagy L.G."/>
            <person name="Martin F.M."/>
        </authorList>
    </citation>
    <scope>NUCLEOTIDE SEQUENCE</scope>
    <source>
        <strain evidence="9">UP504</strain>
    </source>
</reference>
<dbReference type="GO" id="GO:0006896">
    <property type="term" value="P:Golgi to vacuole transport"/>
    <property type="evidence" value="ECO:0007669"/>
    <property type="project" value="TreeGrafter"/>
</dbReference>
<dbReference type="Gene3D" id="1.25.10.10">
    <property type="entry name" value="Leucine-rich Repeat Variant"/>
    <property type="match status" value="2"/>
</dbReference>
<feature type="region of interest" description="Disordered" evidence="7">
    <location>
        <begin position="580"/>
        <end position="618"/>
    </location>
</feature>
<dbReference type="GO" id="GO:0006623">
    <property type="term" value="P:protein targeting to vacuole"/>
    <property type="evidence" value="ECO:0007669"/>
    <property type="project" value="TreeGrafter"/>
</dbReference>
<evidence type="ECO:0000256" key="2">
    <source>
        <dbReference type="ARBA" id="ARBA00006613"/>
    </source>
</evidence>
<dbReference type="PANTHER" id="PTHR22781:SF12">
    <property type="entry name" value="AP-3 COMPLEX SUBUNIT DELTA-1"/>
    <property type="match status" value="1"/>
</dbReference>
<dbReference type="SUPFAM" id="SSF48371">
    <property type="entry name" value="ARM repeat"/>
    <property type="match status" value="1"/>
</dbReference>
<dbReference type="Pfam" id="PF01602">
    <property type="entry name" value="Adaptin_N"/>
    <property type="match status" value="1"/>
</dbReference>
<dbReference type="GO" id="GO:0010008">
    <property type="term" value="C:endosome membrane"/>
    <property type="evidence" value="ECO:0007669"/>
    <property type="project" value="TreeGrafter"/>
</dbReference>
<feature type="domain" description="Clathrin/coatomer adaptor adaptin-like N-terminal" evidence="8">
    <location>
        <begin position="49"/>
        <end position="326"/>
    </location>
</feature>
<dbReference type="PANTHER" id="PTHR22781">
    <property type="entry name" value="DELTA ADAPTIN-RELATED"/>
    <property type="match status" value="1"/>
</dbReference>
<name>A0A9P6B9C2_9AGAM</name>
<comment type="caution">
    <text evidence="9">The sequence shown here is derived from an EMBL/GenBank/DDBJ whole genome shotgun (WGS) entry which is preliminary data.</text>
</comment>
<dbReference type="AlphaFoldDB" id="A0A9P6B9C2"/>
<organism evidence="9 10">
    <name type="scientific">Hydnum rufescens UP504</name>
    <dbReference type="NCBI Taxonomy" id="1448309"/>
    <lineage>
        <taxon>Eukaryota</taxon>
        <taxon>Fungi</taxon>
        <taxon>Dikarya</taxon>
        <taxon>Basidiomycota</taxon>
        <taxon>Agaricomycotina</taxon>
        <taxon>Agaricomycetes</taxon>
        <taxon>Cantharellales</taxon>
        <taxon>Hydnaceae</taxon>
        <taxon>Hydnum</taxon>
    </lineage>
</organism>
<dbReference type="InterPro" id="IPR002553">
    <property type="entry name" value="Clathrin/coatomer_adapt-like_N"/>
</dbReference>
<evidence type="ECO:0000256" key="7">
    <source>
        <dbReference type="SAM" id="MobiDB-lite"/>
    </source>
</evidence>
<comment type="similarity">
    <text evidence="2">Belongs to the adaptor complexes large subunit family.</text>
</comment>
<keyword evidence="6" id="KW-0472">Membrane</keyword>
<dbReference type="PIRSF" id="PIRSF037092">
    <property type="entry name" value="AP3_complex_delta"/>
    <property type="match status" value="1"/>
</dbReference>
<evidence type="ECO:0000256" key="6">
    <source>
        <dbReference type="ARBA" id="ARBA00023136"/>
    </source>
</evidence>
<evidence type="ECO:0000256" key="1">
    <source>
        <dbReference type="ARBA" id="ARBA00004308"/>
    </source>
</evidence>
<keyword evidence="3" id="KW-0813">Transport</keyword>
<keyword evidence="10" id="KW-1185">Reference proteome</keyword>
<dbReference type="InterPro" id="IPR016024">
    <property type="entry name" value="ARM-type_fold"/>
</dbReference>
<evidence type="ECO:0000256" key="4">
    <source>
        <dbReference type="ARBA" id="ARBA00022737"/>
    </source>
</evidence>
<evidence type="ECO:0000256" key="3">
    <source>
        <dbReference type="ARBA" id="ARBA00022448"/>
    </source>
</evidence>
<evidence type="ECO:0000259" key="8">
    <source>
        <dbReference type="Pfam" id="PF01602"/>
    </source>
</evidence>
<dbReference type="EMBL" id="MU128913">
    <property type="protein sequence ID" value="KAF9520128.1"/>
    <property type="molecule type" value="Genomic_DNA"/>
</dbReference>
<keyword evidence="4" id="KW-0677">Repeat</keyword>
<accession>A0A9P6B9C2</accession>
<dbReference type="InterPro" id="IPR011989">
    <property type="entry name" value="ARM-like"/>
</dbReference>
<feature type="compositionally biased region" description="Basic and acidic residues" evidence="7">
    <location>
        <begin position="601"/>
        <end position="618"/>
    </location>
</feature>
<dbReference type="GO" id="GO:0030123">
    <property type="term" value="C:AP-3 adaptor complex"/>
    <property type="evidence" value="ECO:0007669"/>
    <property type="project" value="InterPro"/>
</dbReference>
<proteinExistence type="inferred from homology"/>
<dbReference type="InterPro" id="IPR017105">
    <property type="entry name" value="AP3_complex_dsu"/>
</dbReference>
<evidence type="ECO:0000313" key="10">
    <source>
        <dbReference type="Proteomes" id="UP000886523"/>
    </source>
</evidence>
<protein>
    <recommendedName>
        <fullName evidence="8">Clathrin/coatomer adaptor adaptin-like N-terminal domain-containing protein</fullName>
    </recommendedName>
</protein>
<keyword evidence="5" id="KW-0653">Protein transport</keyword>
<dbReference type="Proteomes" id="UP000886523">
    <property type="component" value="Unassembled WGS sequence"/>
</dbReference>